<dbReference type="EMBL" id="KN846960">
    <property type="protein sequence ID" value="KIW66265.1"/>
    <property type="molecule type" value="Genomic_DNA"/>
</dbReference>
<feature type="region of interest" description="Disordered" evidence="1">
    <location>
        <begin position="118"/>
        <end position="141"/>
    </location>
</feature>
<dbReference type="AlphaFoldDB" id="A0A0D2FHI7"/>
<organism evidence="2 3">
    <name type="scientific">Phialophora macrospora</name>
    <dbReference type="NCBI Taxonomy" id="1851006"/>
    <lineage>
        <taxon>Eukaryota</taxon>
        <taxon>Fungi</taxon>
        <taxon>Dikarya</taxon>
        <taxon>Ascomycota</taxon>
        <taxon>Pezizomycotina</taxon>
        <taxon>Eurotiomycetes</taxon>
        <taxon>Chaetothyriomycetidae</taxon>
        <taxon>Chaetothyriales</taxon>
        <taxon>Herpotrichiellaceae</taxon>
        <taxon>Phialophora</taxon>
    </lineage>
</organism>
<sequence length="247" mass="25658">MLTSSHNIWSWTERLDCQSQDDLDTIASRSTIISNRTPTNLVVPINTSKIRMILSIFLPLMSLVAAMPHPYPNPDPLQTSTSPGQCTSAGQFICVSATTFAICDASLTGTIQHLAPGDARCRSSGTGDPGPTTTPPPASPTTAGFFDVLYSMLNGVDGSTRTRATATTPTTHPGVSTHTNYVTVTATPPRPPPASTPPPITSTKVVTVGKSASRTFAGTMTAVGTSVVPTSIVSASGTPPPLPPRKT</sequence>
<protein>
    <submittedName>
        <fullName evidence="2">Uncharacterized protein</fullName>
    </submittedName>
</protein>
<name>A0A0D2FHI7_9EURO</name>
<accession>A0A0D2FHI7</accession>
<evidence type="ECO:0000313" key="2">
    <source>
        <dbReference type="EMBL" id="KIW66265.1"/>
    </source>
</evidence>
<evidence type="ECO:0000256" key="1">
    <source>
        <dbReference type="SAM" id="MobiDB-lite"/>
    </source>
</evidence>
<dbReference type="HOGENOM" id="CLU_1124395_0_0_1"/>
<keyword evidence="3" id="KW-1185">Reference proteome</keyword>
<gene>
    <name evidence="2" type="ORF">PV04_08464</name>
</gene>
<proteinExistence type="predicted"/>
<reference evidence="2 3" key="1">
    <citation type="submission" date="2015-01" db="EMBL/GenBank/DDBJ databases">
        <title>The Genome Sequence of Capronia semiimmersa CBS27337.</title>
        <authorList>
            <consortium name="The Broad Institute Genomics Platform"/>
            <person name="Cuomo C."/>
            <person name="de Hoog S."/>
            <person name="Gorbushina A."/>
            <person name="Stielow B."/>
            <person name="Teixiera M."/>
            <person name="Abouelleil A."/>
            <person name="Chapman S.B."/>
            <person name="Priest M."/>
            <person name="Young S.K."/>
            <person name="Wortman J."/>
            <person name="Nusbaum C."/>
            <person name="Birren B."/>
        </authorList>
    </citation>
    <scope>NUCLEOTIDE SEQUENCE [LARGE SCALE GENOMIC DNA]</scope>
    <source>
        <strain evidence="2 3">CBS 27337</strain>
    </source>
</reference>
<dbReference type="Proteomes" id="UP000054266">
    <property type="component" value="Unassembled WGS sequence"/>
</dbReference>
<evidence type="ECO:0000313" key="3">
    <source>
        <dbReference type="Proteomes" id="UP000054266"/>
    </source>
</evidence>